<name>A0A9D4R528_DREPO</name>
<dbReference type="Proteomes" id="UP000828390">
    <property type="component" value="Unassembled WGS sequence"/>
</dbReference>
<reference evidence="1" key="1">
    <citation type="journal article" date="2019" name="bioRxiv">
        <title>The Genome of the Zebra Mussel, Dreissena polymorpha: A Resource for Invasive Species Research.</title>
        <authorList>
            <person name="McCartney M.A."/>
            <person name="Auch B."/>
            <person name="Kono T."/>
            <person name="Mallez S."/>
            <person name="Zhang Y."/>
            <person name="Obille A."/>
            <person name="Becker A."/>
            <person name="Abrahante J.E."/>
            <person name="Garbe J."/>
            <person name="Badalamenti J.P."/>
            <person name="Herman A."/>
            <person name="Mangelson H."/>
            <person name="Liachko I."/>
            <person name="Sullivan S."/>
            <person name="Sone E.D."/>
            <person name="Koren S."/>
            <person name="Silverstein K.A.T."/>
            <person name="Beckman K.B."/>
            <person name="Gohl D.M."/>
        </authorList>
    </citation>
    <scope>NUCLEOTIDE SEQUENCE</scope>
    <source>
        <strain evidence="1">Duluth1</strain>
        <tissue evidence="1">Whole animal</tissue>
    </source>
</reference>
<keyword evidence="2" id="KW-1185">Reference proteome</keyword>
<evidence type="ECO:0000313" key="2">
    <source>
        <dbReference type="Proteomes" id="UP000828390"/>
    </source>
</evidence>
<accession>A0A9D4R528</accession>
<protein>
    <submittedName>
        <fullName evidence="1">Uncharacterized protein</fullName>
    </submittedName>
</protein>
<sequence length="67" mass="7406">MYRQAVLRFCPGCFNKEAGEMAANARPSIMEAAVDKVKSAVHTHTDVHGRAKRDLSKTLAEAVPYMQ</sequence>
<comment type="caution">
    <text evidence="1">The sequence shown here is derived from an EMBL/GenBank/DDBJ whole genome shotgun (WGS) entry which is preliminary data.</text>
</comment>
<dbReference type="EMBL" id="JAIWYP010000003">
    <property type="protein sequence ID" value="KAH3854518.1"/>
    <property type="molecule type" value="Genomic_DNA"/>
</dbReference>
<gene>
    <name evidence="1" type="ORF">DPMN_097061</name>
</gene>
<proteinExistence type="predicted"/>
<dbReference type="AlphaFoldDB" id="A0A9D4R528"/>
<reference evidence="1" key="2">
    <citation type="submission" date="2020-11" db="EMBL/GenBank/DDBJ databases">
        <authorList>
            <person name="McCartney M.A."/>
            <person name="Auch B."/>
            <person name="Kono T."/>
            <person name="Mallez S."/>
            <person name="Becker A."/>
            <person name="Gohl D.M."/>
            <person name="Silverstein K.A.T."/>
            <person name="Koren S."/>
            <person name="Bechman K.B."/>
            <person name="Herman A."/>
            <person name="Abrahante J.E."/>
            <person name="Garbe J."/>
        </authorList>
    </citation>
    <scope>NUCLEOTIDE SEQUENCE</scope>
    <source>
        <strain evidence="1">Duluth1</strain>
        <tissue evidence="1">Whole animal</tissue>
    </source>
</reference>
<organism evidence="1 2">
    <name type="scientific">Dreissena polymorpha</name>
    <name type="common">Zebra mussel</name>
    <name type="synonym">Mytilus polymorpha</name>
    <dbReference type="NCBI Taxonomy" id="45954"/>
    <lineage>
        <taxon>Eukaryota</taxon>
        <taxon>Metazoa</taxon>
        <taxon>Spiralia</taxon>
        <taxon>Lophotrochozoa</taxon>
        <taxon>Mollusca</taxon>
        <taxon>Bivalvia</taxon>
        <taxon>Autobranchia</taxon>
        <taxon>Heteroconchia</taxon>
        <taxon>Euheterodonta</taxon>
        <taxon>Imparidentia</taxon>
        <taxon>Neoheterodontei</taxon>
        <taxon>Myida</taxon>
        <taxon>Dreissenoidea</taxon>
        <taxon>Dreissenidae</taxon>
        <taxon>Dreissena</taxon>
    </lineage>
</organism>
<evidence type="ECO:0000313" key="1">
    <source>
        <dbReference type="EMBL" id="KAH3854518.1"/>
    </source>
</evidence>